<keyword evidence="5" id="KW-1185">Reference proteome</keyword>
<protein>
    <submittedName>
        <fullName evidence="4">Uncharacterized phage protein gp47/JayE</fullName>
    </submittedName>
</protein>
<dbReference type="InterPro" id="IPR052399">
    <property type="entry name" value="Phage_Baseplate_Assmbl_Protein"/>
</dbReference>
<organism evidence="4 5">
    <name type="scientific">Allisonella histaminiformans</name>
    <dbReference type="NCBI Taxonomy" id="209880"/>
    <lineage>
        <taxon>Bacteria</taxon>
        <taxon>Bacillati</taxon>
        <taxon>Bacillota</taxon>
        <taxon>Negativicutes</taxon>
        <taxon>Veillonellales</taxon>
        <taxon>Veillonellaceae</taxon>
        <taxon>Allisonella</taxon>
    </lineage>
</organism>
<dbReference type="PANTHER" id="PTHR37829">
    <property type="entry name" value="PHAGE-LIKE ELEMENT PBSX PROTEIN XKDT"/>
    <property type="match status" value="1"/>
</dbReference>
<dbReference type="STRING" id="209880.SAMN02910343_00676"/>
<accession>A0A1G5VIZ8</accession>
<dbReference type="EMBL" id="FMXA01000007">
    <property type="protein sequence ID" value="SDA45790.1"/>
    <property type="molecule type" value="Genomic_DNA"/>
</dbReference>
<dbReference type="PANTHER" id="PTHR37829:SF3">
    <property type="entry name" value="PROTEIN JAYE-RELATED"/>
    <property type="match status" value="1"/>
</dbReference>
<reference evidence="4 5" key="1">
    <citation type="submission" date="2016-10" db="EMBL/GenBank/DDBJ databases">
        <authorList>
            <person name="de Groot N.N."/>
        </authorList>
    </citation>
    <scope>NUCLEOTIDE SEQUENCE [LARGE SCALE GENOMIC DNA]</scope>
    <source>
        <strain evidence="4 5">DSM 15230</strain>
    </source>
</reference>
<proteinExistence type="inferred from homology"/>
<evidence type="ECO:0000259" key="2">
    <source>
        <dbReference type="Pfam" id="PF26078"/>
    </source>
</evidence>
<evidence type="ECO:0000313" key="4">
    <source>
        <dbReference type="EMBL" id="SDA45790.1"/>
    </source>
</evidence>
<comment type="similarity">
    <text evidence="1">Belongs to the Mu gp47/PBSX XkdT family.</text>
</comment>
<gene>
    <name evidence="4" type="ORF">SAMN02910343_00676</name>
</gene>
<feature type="domain" description="Baseplate J-like C-terminal" evidence="3">
    <location>
        <begin position="280"/>
        <end position="365"/>
    </location>
</feature>
<dbReference type="Pfam" id="PF26079">
    <property type="entry name" value="Baseplate_J_C"/>
    <property type="match status" value="1"/>
</dbReference>
<dbReference type="AlphaFoldDB" id="A0A1G5VIZ8"/>
<evidence type="ECO:0000313" key="5">
    <source>
        <dbReference type="Proteomes" id="UP000199689"/>
    </source>
</evidence>
<dbReference type="InterPro" id="IPR058530">
    <property type="entry name" value="Baseplate_J-like_C"/>
</dbReference>
<evidence type="ECO:0000259" key="3">
    <source>
        <dbReference type="Pfam" id="PF26079"/>
    </source>
</evidence>
<dbReference type="Proteomes" id="UP000199689">
    <property type="component" value="Unassembled WGS sequence"/>
</dbReference>
<feature type="domain" description="Baseplate J-like central" evidence="2">
    <location>
        <begin position="181"/>
        <end position="261"/>
    </location>
</feature>
<dbReference type="Pfam" id="PF26078">
    <property type="entry name" value="Baseplate_J_M"/>
    <property type="match status" value="1"/>
</dbReference>
<name>A0A1G5VIZ8_9FIRM</name>
<sequence>MYEDQTPEVIEKRILRRMDKSIDKREGSIAYDATMPAAIEFMLLYTAIDFFYKNTFGDTADREHLIERAKERGLEPYEATNAIVIMESHPEMCVLPIGSRYSVDDMNYRVTSRLTADGNRYLAVCETPGIVGNKTYGRAVPIQYVEGLTYAEIVEVERPGEDEEDTEAFRQRYLKSFQTQAYGGNIADYQEKVGSMQGIGGVKVYPVWNGGGTVKVVFSTSENKAPDQQLVSEVQEALDPVPYAQNGVGIAPIGHRVTVEAAGESAINIGLNIKFLGTDDFESCTDDIKETIQTYFDELNAGWQDTEVVTTNKYENRGIVVRISQIESRLLDRPYVSDISHTTLNGEEENIELQNTDLATIGTITDISGDKT</sequence>
<evidence type="ECO:0000256" key="1">
    <source>
        <dbReference type="ARBA" id="ARBA00038087"/>
    </source>
</evidence>
<dbReference type="InterPro" id="IPR058531">
    <property type="entry name" value="Baseplate_J_M"/>
</dbReference>